<evidence type="ECO:0000256" key="4">
    <source>
        <dbReference type="RuleBase" id="RU003357"/>
    </source>
</evidence>
<evidence type="ECO:0000256" key="1">
    <source>
        <dbReference type="ARBA" id="ARBA00004442"/>
    </source>
</evidence>
<keyword evidence="3" id="KW-0998">Cell outer membrane</keyword>
<dbReference type="InterPro" id="IPR000531">
    <property type="entry name" value="Beta-barrel_TonB"/>
</dbReference>
<dbReference type="InterPro" id="IPR037066">
    <property type="entry name" value="Plug_dom_sf"/>
</dbReference>
<feature type="domain" description="TonB-dependent receptor-like beta-barrel" evidence="6">
    <location>
        <begin position="481"/>
        <end position="969"/>
    </location>
</feature>
<dbReference type="InterPro" id="IPR010104">
    <property type="entry name" value="TonB_rcpt_bac"/>
</dbReference>
<keyword evidence="8" id="KW-0675">Receptor</keyword>
<feature type="domain" description="TonB-dependent receptor plug" evidence="7">
    <location>
        <begin position="54"/>
        <end position="157"/>
    </location>
</feature>
<keyword evidence="4" id="KW-0798">TonB box</keyword>
<evidence type="ECO:0000259" key="7">
    <source>
        <dbReference type="Pfam" id="PF07715"/>
    </source>
</evidence>
<dbReference type="RefSeq" id="WP_045856669.1">
    <property type="nucleotide sequence ID" value="NZ_CP060092.1"/>
</dbReference>
<dbReference type="Pfam" id="PF00593">
    <property type="entry name" value="TonB_dep_Rec_b-barrel"/>
    <property type="match status" value="1"/>
</dbReference>
<organism evidence="8">
    <name type="scientific">Teredinibacter purpureus</name>
    <dbReference type="NCBI Taxonomy" id="2731756"/>
    <lineage>
        <taxon>Bacteria</taxon>
        <taxon>Pseudomonadati</taxon>
        <taxon>Pseudomonadota</taxon>
        <taxon>Gammaproteobacteria</taxon>
        <taxon>Cellvibrionales</taxon>
        <taxon>Cellvibrionaceae</taxon>
        <taxon>Teredinibacter</taxon>
    </lineage>
</organism>
<evidence type="ECO:0000259" key="6">
    <source>
        <dbReference type="Pfam" id="PF00593"/>
    </source>
</evidence>
<dbReference type="Pfam" id="PF07715">
    <property type="entry name" value="Plug"/>
    <property type="match status" value="1"/>
</dbReference>
<dbReference type="AlphaFoldDB" id="A0A0D3MFB8"/>
<comment type="subcellular location">
    <subcellularLocation>
        <location evidence="1 4">Cell outer membrane</location>
    </subcellularLocation>
</comment>
<dbReference type="OrthoDB" id="8727862at2"/>
<accession>A0A0D3MFB8</accession>
<keyword evidence="2 4" id="KW-0472">Membrane</keyword>
<dbReference type="EMBL" id="KJ943319">
    <property type="protein sequence ID" value="AIH07670.1"/>
    <property type="molecule type" value="Genomic_DNA"/>
</dbReference>
<dbReference type="InterPro" id="IPR036942">
    <property type="entry name" value="Beta-barrel_TonB_sf"/>
</dbReference>
<reference evidence="8" key="1">
    <citation type="journal article" date="2014" name="Proc. Natl. Acad. Sci. U.S.A.">
        <title>Gill bacteria enable a novel digestive strategy in a wood-feeding mollusk.</title>
        <authorList>
            <person name="O'Connor R.M."/>
            <person name="Fung J.M."/>
            <person name="Sharp K.H."/>
            <person name="Benner J.S."/>
            <person name="McClung C."/>
            <person name="Cushing S."/>
            <person name="Lamkin E.R."/>
            <person name="Fomenkov A.I."/>
            <person name="Henrissat B."/>
            <person name="Londer Y.Y."/>
            <person name="Scholz M.B."/>
            <person name="Posfai J."/>
            <person name="Malfatti S."/>
            <person name="Tringe S.G."/>
            <person name="Woyke T."/>
            <person name="Malmstrom R.R."/>
            <person name="Coleman-Derr D."/>
            <person name="Altamia M.A."/>
            <person name="Dedrick S."/>
            <person name="Kaluziak S.T."/>
            <person name="Haygood M.G."/>
            <person name="Distel D.L."/>
        </authorList>
    </citation>
    <scope>NUCLEOTIDE SEQUENCE</scope>
    <source>
        <strain evidence="8">Bs12</strain>
    </source>
</reference>
<dbReference type="PROSITE" id="PS51257">
    <property type="entry name" value="PROKAR_LIPOPROTEIN"/>
    <property type="match status" value="1"/>
</dbReference>
<sequence length="1002" mass="108814">MKKFGSFRRNLLAAHIAAITFASCSSIALAQDGLEEEVIVTGVRGAQERAIDLKRNATNIVDAVSAEDIGRLPDVTIADSLQRITGVQIERRGGQGGVVSVRGMKEVLGTLNGEYFLLPASVTSNGLDFTDVPSSMVSGLNVSKSQAASTLEGGIGGNINLVTGRALDRDEGLTGSARIQLGQGSVTKETDPELSALLSWNHDDKLATSLAVSYGDSTLLNNQGRLRTDRVAESWGCTGAAGDECYDLDGNGDTSGDFINPMNWQSPEFSSNQIERERLGLMYNFNLAISDAFTLNADVFYVDMDEKSAGNFLYLGNQIGGRAGFHEYVAVTGEPAIVNPGDGSLGGQPFYATDMNMMVSGFVAGVKGIYRETSATNNNVELAYDNDGMFTGSVRWVSGHASSTSNDLTLSQITTPKDVARSEGATPVNINPGAIDDGLVYPMSVTLREDNVLLALDQGIVDKMGAQEAWYIHSGWVEGEYSSAKFDVLRADGQFEFEEDGITSIDVGLRFSTRNIKHNNVSFFSPSGIMNADGEELLNKYHEVGYAVGQAGTTGTAQGLTYDPLPVIQLEDSALDGYITNVTSFGDVLQGFNGSVPMVDAGAIDDPLSFLDNLYGPGQAIANPDRSYNVVEDKTSAFAQANFAKDLTDTISLTGNAGVRYVRTDLTVTQNITDANSLNPLILAGVDPNHTTYVDLGDQITDITYNHFLPSVNLAFNFTEEFKLRLAYDERISLQDLNNLGDGSITYYSSEEGAETFQRVSSRQNNGNPYLRPWQATTQNIAFEWYPSDTTVVALGYFNIDINSFTHDAVEHNPSLTDSDGVVRRGAEERTISNGEGGNVAGWEFSYQQSFENLPSLLANTGVTFNYTYSPSESPDEKTLPNGDIAPFNNTAENQSNLVLWYQDDALEFRIAANYLSEQYEADTSGWMWAPANDADGMPQYLNSTVFVDLSGSYTLNDSLQFTLAVNNLTEEDNISYTQWSDYIHDYDLFERRITLGANFSF</sequence>
<name>A0A0D3MFB8_9GAMM</name>
<evidence type="ECO:0000256" key="3">
    <source>
        <dbReference type="ARBA" id="ARBA00023237"/>
    </source>
</evidence>
<comment type="similarity">
    <text evidence="4">Belongs to the TonB-dependent receptor family.</text>
</comment>
<evidence type="ECO:0000256" key="2">
    <source>
        <dbReference type="ARBA" id="ARBA00023136"/>
    </source>
</evidence>
<dbReference type="NCBIfam" id="TIGR01782">
    <property type="entry name" value="TonB-Xanth-Caul"/>
    <property type="match status" value="1"/>
</dbReference>
<feature type="chain" id="PRO_5002277796" evidence="5">
    <location>
        <begin position="31"/>
        <end position="1002"/>
    </location>
</feature>
<dbReference type="GO" id="GO:0009279">
    <property type="term" value="C:cell outer membrane"/>
    <property type="evidence" value="ECO:0007669"/>
    <property type="project" value="UniProtKB-SubCell"/>
</dbReference>
<evidence type="ECO:0000256" key="5">
    <source>
        <dbReference type="SAM" id="SignalP"/>
    </source>
</evidence>
<dbReference type="Gene3D" id="2.40.170.20">
    <property type="entry name" value="TonB-dependent receptor, beta-barrel domain"/>
    <property type="match status" value="1"/>
</dbReference>
<feature type="signal peptide" evidence="5">
    <location>
        <begin position="1"/>
        <end position="30"/>
    </location>
</feature>
<dbReference type="InterPro" id="IPR012910">
    <property type="entry name" value="Plug_dom"/>
</dbReference>
<evidence type="ECO:0000313" key="8">
    <source>
        <dbReference type="EMBL" id="AIH07670.1"/>
    </source>
</evidence>
<dbReference type="PANTHER" id="PTHR40980">
    <property type="entry name" value="PLUG DOMAIN-CONTAINING PROTEIN"/>
    <property type="match status" value="1"/>
</dbReference>
<keyword evidence="5" id="KW-0732">Signal</keyword>
<proteinExistence type="inferred from homology"/>
<dbReference type="SUPFAM" id="SSF56935">
    <property type="entry name" value="Porins"/>
    <property type="match status" value="1"/>
</dbReference>
<dbReference type="PANTHER" id="PTHR40980:SF3">
    <property type="entry name" value="TONB-DEPENDENT RECEPTOR-LIKE BETA-BARREL DOMAIN-CONTAINING PROTEIN"/>
    <property type="match status" value="1"/>
</dbReference>
<protein>
    <submittedName>
        <fullName evidence="8">Outer membrane receptor protein</fullName>
    </submittedName>
</protein>
<dbReference type="Gene3D" id="2.170.130.10">
    <property type="entry name" value="TonB-dependent receptor, plug domain"/>
    <property type="match status" value="1"/>
</dbReference>